<reference evidence="1 2" key="1">
    <citation type="submission" date="2018-06" db="EMBL/GenBank/DDBJ databases">
        <authorList>
            <consortium name="Pathogen Informatics"/>
            <person name="Doyle S."/>
        </authorList>
    </citation>
    <scope>NUCLEOTIDE SEQUENCE [LARGE SCALE GENOMIC DNA]</scope>
    <source>
        <strain evidence="1 2">NCTC11997</strain>
    </source>
</reference>
<evidence type="ECO:0000313" key="2">
    <source>
        <dbReference type="Proteomes" id="UP000254603"/>
    </source>
</evidence>
<proteinExistence type="predicted"/>
<gene>
    <name evidence="1" type="ORF">NCTC11997_02358</name>
</gene>
<evidence type="ECO:0000313" key="1">
    <source>
        <dbReference type="EMBL" id="SUA57351.1"/>
    </source>
</evidence>
<dbReference type="Proteomes" id="UP000254603">
    <property type="component" value="Unassembled WGS sequence"/>
</dbReference>
<sequence>MWINGRKTVKTVLFSPLNKGINASAYGLTFRIMSRIDKHIDKLAIHFALIV</sequence>
<protein>
    <submittedName>
        <fullName evidence="1">Uncharacterized protein</fullName>
    </submittedName>
</protein>
<dbReference type="EMBL" id="UGSB01000001">
    <property type="protein sequence ID" value="SUA57351.1"/>
    <property type="molecule type" value="Genomic_DNA"/>
</dbReference>
<name>A0A378XK38_9BURK</name>
<dbReference type="STRING" id="1122619.GCA_000373745_00331"/>
<organism evidence="1 2">
    <name type="scientific">Oligella ureolytica</name>
    <dbReference type="NCBI Taxonomy" id="90244"/>
    <lineage>
        <taxon>Bacteria</taxon>
        <taxon>Pseudomonadati</taxon>
        <taxon>Pseudomonadota</taxon>
        <taxon>Betaproteobacteria</taxon>
        <taxon>Burkholderiales</taxon>
        <taxon>Alcaligenaceae</taxon>
        <taxon>Oligella</taxon>
    </lineage>
</organism>
<accession>A0A378XK38</accession>
<dbReference type="AlphaFoldDB" id="A0A378XK38"/>